<dbReference type="Pfam" id="PF13537">
    <property type="entry name" value="GATase_7"/>
    <property type="match status" value="1"/>
</dbReference>
<feature type="binding site" evidence="7 10">
    <location>
        <position position="298"/>
    </location>
    <ligand>
        <name>Mg(2+)</name>
        <dbReference type="ChEBI" id="CHEBI:18420"/>
    </ligand>
</feature>
<dbReference type="RefSeq" id="WP_141429171.1">
    <property type="nucleotide sequence ID" value="NZ_AP019736.1"/>
</dbReference>
<evidence type="ECO:0000256" key="8">
    <source>
        <dbReference type="PIRNR" id="PIRNR000485"/>
    </source>
</evidence>
<dbReference type="KEGG" id="ada:A5CPEGH6_17680"/>
<dbReference type="SUPFAM" id="SSF56235">
    <property type="entry name" value="N-terminal nucleophile aminohydrolases (Ntn hydrolases)"/>
    <property type="match status" value="1"/>
</dbReference>
<keyword evidence="7 11" id="KW-0408">Iron</keyword>
<comment type="catalytic activity">
    <reaction evidence="7 8">
        <text>5-phospho-beta-D-ribosylamine + L-glutamate + diphosphate = 5-phospho-alpha-D-ribose 1-diphosphate + L-glutamine + H2O</text>
        <dbReference type="Rhea" id="RHEA:14905"/>
        <dbReference type="ChEBI" id="CHEBI:15377"/>
        <dbReference type="ChEBI" id="CHEBI:29985"/>
        <dbReference type="ChEBI" id="CHEBI:33019"/>
        <dbReference type="ChEBI" id="CHEBI:58017"/>
        <dbReference type="ChEBI" id="CHEBI:58359"/>
        <dbReference type="ChEBI" id="CHEBI:58681"/>
        <dbReference type="EC" id="2.4.2.14"/>
    </reaction>
</comment>
<comment type="cofactor">
    <cofactor evidence="7 10">
        <name>Mg(2+)</name>
        <dbReference type="ChEBI" id="CHEBI:18420"/>
    </cofactor>
    <text evidence="7 10">Binds 1 Mg(2+) ion per subunit.</text>
</comment>
<comment type="pathway">
    <text evidence="1 7 8">Purine metabolism; IMP biosynthesis via de novo pathway; N(1)-(5-phospho-D-ribosyl)glycinamide from 5-phospho-alpha-D-ribose 1-diphosphate: step 1/2.</text>
</comment>
<evidence type="ECO:0000256" key="6">
    <source>
        <dbReference type="ARBA" id="ARBA00022962"/>
    </source>
</evidence>
<dbReference type="Gene3D" id="3.40.50.2020">
    <property type="match status" value="1"/>
</dbReference>
<dbReference type="EMBL" id="AP019736">
    <property type="protein sequence ID" value="BBL07130.1"/>
    <property type="molecule type" value="Genomic_DNA"/>
</dbReference>
<evidence type="ECO:0000256" key="7">
    <source>
        <dbReference type="HAMAP-Rule" id="MF_01931"/>
    </source>
</evidence>
<dbReference type="EC" id="2.4.2.14" evidence="7"/>
<keyword evidence="4 7" id="KW-0808">Transferase</keyword>
<feature type="binding site" evidence="7 11">
    <location>
        <position position="449"/>
    </location>
    <ligand>
        <name>[4Fe-4S] cluster</name>
        <dbReference type="ChEBI" id="CHEBI:49883"/>
    </ligand>
</feature>
<dbReference type="GO" id="GO:0009113">
    <property type="term" value="P:purine nucleobase biosynthetic process"/>
    <property type="evidence" value="ECO:0007669"/>
    <property type="project" value="UniProtKB-UniRule"/>
</dbReference>
<dbReference type="InterPro" id="IPR017932">
    <property type="entry name" value="GATase_2_dom"/>
</dbReference>
<proteinExistence type="inferred from homology"/>
<feature type="binding site" evidence="7 11">
    <location>
        <position position="446"/>
    </location>
    <ligand>
        <name>[4Fe-4S] cluster</name>
        <dbReference type="ChEBI" id="CHEBI:49883"/>
    </ligand>
</feature>
<dbReference type="InterPro" id="IPR005854">
    <property type="entry name" value="PurF"/>
</dbReference>
<evidence type="ECO:0000259" key="12">
    <source>
        <dbReference type="PROSITE" id="PS51278"/>
    </source>
</evidence>
<dbReference type="GO" id="GO:0000287">
    <property type="term" value="F:magnesium ion binding"/>
    <property type="evidence" value="ECO:0007669"/>
    <property type="project" value="UniProtKB-UniRule"/>
</dbReference>
<evidence type="ECO:0000256" key="4">
    <source>
        <dbReference type="ARBA" id="ARBA00022679"/>
    </source>
</evidence>
<evidence type="ECO:0000256" key="2">
    <source>
        <dbReference type="ARBA" id="ARBA00010138"/>
    </source>
</evidence>
<keyword evidence="14" id="KW-1185">Reference proteome</keyword>
<dbReference type="InterPro" id="IPR000836">
    <property type="entry name" value="PRTase_dom"/>
</dbReference>
<evidence type="ECO:0000256" key="3">
    <source>
        <dbReference type="ARBA" id="ARBA00022676"/>
    </source>
</evidence>
<keyword evidence="7" id="KW-0004">4Fe-4S</keyword>
<evidence type="ECO:0000256" key="10">
    <source>
        <dbReference type="PIRSR" id="PIRSR000485-2"/>
    </source>
</evidence>
<feature type="active site" description="Nucleophile" evidence="7 9">
    <location>
        <position position="14"/>
    </location>
</feature>
<feature type="binding site" evidence="7 10">
    <location>
        <position position="361"/>
    </location>
    <ligand>
        <name>Mg(2+)</name>
        <dbReference type="ChEBI" id="CHEBI:18420"/>
    </ligand>
</feature>
<dbReference type="InterPro" id="IPR029055">
    <property type="entry name" value="Ntn_hydrolases_N"/>
</dbReference>
<dbReference type="CDD" id="cd06223">
    <property type="entry name" value="PRTases_typeI"/>
    <property type="match status" value="1"/>
</dbReference>
<evidence type="ECO:0000256" key="11">
    <source>
        <dbReference type="PIRSR" id="PIRSR000485-3"/>
    </source>
</evidence>
<gene>
    <name evidence="7 13" type="primary">purF</name>
    <name evidence="13" type="ORF">A5CPEGH6_17680</name>
</gene>
<dbReference type="GeneID" id="98673754"/>
<dbReference type="OrthoDB" id="9801213at2"/>
<dbReference type="PIRSF" id="PIRSF000485">
    <property type="entry name" value="Amd_phspho_trans"/>
    <property type="match status" value="1"/>
</dbReference>
<keyword evidence="7 10" id="KW-0479">Metal-binding</keyword>
<feature type="domain" description="Glutamine amidotransferase type-2" evidence="12">
    <location>
        <begin position="14"/>
        <end position="235"/>
    </location>
</feature>
<dbReference type="HAMAP" id="MF_01931">
    <property type="entry name" value="PurF"/>
    <property type="match status" value="1"/>
</dbReference>
<evidence type="ECO:0000313" key="14">
    <source>
        <dbReference type="Proteomes" id="UP000319374"/>
    </source>
</evidence>
<keyword evidence="7 11" id="KW-0411">Iron-sulfur</keyword>
<dbReference type="AlphaFoldDB" id="A0A4Y1X1W2"/>
<keyword evidence="5 7" id="KW-0658">Purine biosynthesis</keyword>
<dbReference type="GO" id="GO:0051539">
    <property type="term" value="F:4 iron, 4 sulfur cluster binding"/>
    <property type="evidence" value="ECO:0007669"/>
    <property type="project" value="UniProtKB-KW"/>
</dbReference>
<feature type="binding site" evidence="7 11">
    <location>
        <position position="397"/>
    </location>
    <ligand>
        <name>[4Fe-4S] cluster</name>
        <dbReference type="ChEBI" id="CHEBI:49883"/>
    </ligand>
</feature>
<protein>
    <recommendedName>
        <fullName evidence="7">Amidophosphoribosyltransferase</fullName>
        <shortName evidence="7">ATase</shortName>
        <ecNumber evidence="7">2.4.2.14</ecNumber>
    </recommendedName>
    <alternativeName>
        <fullName evidence="7">Glutamine phosphoribosylpyrophosphate amidotransferase</fullName>
        <shortName evidence="7">GPATase</shortName>
    </alternativeName>
</protein>
<evidence type="ECO:0000256" key="9">
    <source>
        <dbReference type="PIRSR" id="PIRSR000485-1"/>
    </source>
</evidence>
<dbReference type="GO" id="GO:0006189">
    <property type="term" value="P:'de novo' IMP biosynthetic process"/>
    <property type="evidence" value="ECO:0007669"/>
    <property type="project" value="UniProtKB-UniRule"/>
</dbReference>
<reference evidence="14" key="1">
    <citation type="submission" date="2019-06" db="EMBL/GenBank/DDBJ databases">
        <title>Alistipes onderdonkii subsp. vulgaris subsp. nov., Alistipes dispar sp. nov. and Alistipes communis sp. nov., isolated from human faeces, and creation of Alistipes onderdonkii subsp. onderdonkii subsp. nov.</title>
        <authorList>
            <person name="Sakamoto M."/>
            <person name="Ikeyama N."/>
            <person name="Ogata Y."/>
            <person name="Suda W."/>
            <person name="Iino T."/>
            <person name="Hattori M."/>
            <person name="Ohkuma M."/>
        </authorList>
    </citation>
    <scope>NUCLEOTIDE SEQUENCE [LARGE SCALE GENOMIC DNA]</scope>
    <source>
        <strain evidence="14">5CPEGH6</strain>
    </source>
</reference>
<dbReference type="InterPro" id="IPR035584">
    <property type="entry name" value="PurF_N"/>
</dbReference>
<dbReference type="CDD" id="cd00715">
    <property type="entry name" value="GPATase_N"/>
    <property type="match status" value="1"/>
</dbReference>
<sequence>MMELVRDRELHEECGVFGVFGVPNAASLTYYGLHALQHRGQEGAGIVSADDGVFRRIKGDGLVTEVFDEAKLATLRGDMAIGHVRYTTAGGGGVENIQPFLFRHNTGDFAMAHNGNIVNSALLRTYLENKGSLFQSTSDSEILAHLIKKETRFRDRPRIHAIVDALNMIEGAFAFLIMTANRIYACRDKYGLRPLSIGRLGDGWVVSSETCAFDVLGAEFVRDVNPGEIVTIDRQGLRSCDFSMYKRCEMCSMEYIYFARPDSDIEGCNVHAFRKVSGRLLYEESPADADIVVGVPDSSLSAAMGYAEASGLPYEMGLIKNKYIGRTFIQPSQELREKGVRMKLSAVRTIVRGKRVVLVDDSIVRGTTSRRIVTMLKEAGATEVHVRIASPPMTNPCFYGVDTSTYDELISAHKDPAGVCREIGADSLCFLSPGALLRAGNRRELCMACFTGQYPTALYQSPDEANRETK</sequence>
<comment type="similarity">
    <text evidence="2 7 8">In the C-terminal section; belongs to the purine/pyrimidine phosphoribosyltransferase family.</text>
</comment>
<feature type="binding site" evidence="7 10">
    <location>
        <position position="360"/>
    </location>
    <ligand>
        <name>Mg(2+)</name>
        <dbReference type="ChEBI" id="CHEBI:18420"/>
    </ligand>
</feature>
<name>A0A4Y1X1W2_9BACT</name>
<keyword evidence="6 7" id="KW-0315">Glutamine amidotransferase</keyword>
<dbReference type="GO" id="GO:0004044">
    <property type="term" value="F:amidophosphoribosyltransferase activity"/>
    <property type="evidence" value="ECO:0007669"/>
    <property type="project" value="UniProtKB-UniRule"/>
</dbReference>
<evidence type="ECO:0000313" key="13">
    <source>
        <dbReference type="EMBL" id="BBL07130.1"/>
    </source>
</evidence>
<dbReference type="Gene3D" id="3.60.20.10">
    <property type="entry name" value="Glutamine Phosphoribosylpyrophosphate, subunit 1, domain 1"/>
    <property type="match status" value="1"/>
</dbReference>
<evidence type="ECO:0000256" key="5">
    <source>
        <dbReference type="ARBA" id="ARBA00022755"/>
    </source>
</evidence>
<dbReference type="UniPathway" id="UPA00074">
    <property type="reaction ID" value="UER00124"/>
</dbReference>
<feature type="binding site" evidence="7 11">
    <location>
        <position position="251"/>
    </location>
    <ligand>
        <name>[4Fe-4S] cluster</name>
        <dbReference type="ChEBI" id="CHEBI:49883"/>
    </ligand>
</feature>
<organism evidence="13 14">
    <name type="scientific">Alistipes dispar</name>
    <dbReference type="NCBI Taxonomy" id="2585119"/>
    <lineage>
        <taxon>Bacteria</taxon>
        <taxon>Pseudomonadati</taxon>
        <taxon>Bacteroidota</taxon>
        <taxon>Bacteroidia</taxon>
        <taxon>Bacteroidales</taxon>
        <taxon>Rikenellaceae</taxon>
        <taxon>Alistipes</taxon>
    </lineage>
</organism>
<dbReference type="SUPFAM" id="SSF53271">
    <property type="entry name" value="PRTase-like"/>
    <property type="match status" value="1"/>
</dbReference>
<dbReference type="Proteomes" id="UP000319374">
    <property type="component" value="Chromosome"/>
</dbReference>
<keyword evidence="3 7" id="KW-0328">Glycosyltransferase</keyword>
<evidence type="ECO:0000256" key="1">
    <source>
        <dbReference type="ARBA" id="ARBA00005209"/>
    </source>
</evidence>
<dbReference type="NCBIfam" id="TIGR01134">
    <property type="entry name" value="purF"/>
    <property type="match status" value="1"/>
</dbReference>
<accession>A0A4Y1X1W2</accession>
<dbReference type="InterPro" id="IPR029057">
    <property type="entry name" value="PRTase-like"/>
</dbReference>
<comment type="cofactor">
    <cofactor evidence="7 11">
        <name>[4Fe-4S] cluster</name>
        <dbReference type="ChEBI" id="CHEBI:49883"/>
    </cofactor>
    <text evidence="7 11">Binds 1 [4Fe-4S] cluster per subunit.</text>
</comment>
<dbReference type="PANTHER" id="PTHR11907">
    <property type="entry name" value="AMIDOPHOSPHORIBOSYLTRANSFERASE"/>
    <property type="match status" value="1"/>
</dbReference>
<dbReference type="PROSITE" id="PS51278">
    <property type="entry name" value="GATASE_TYPE_2"/>
    <property type="match status" value="1"/>
</dbReference>
<keyword evidence="7 10" id="KW-0460">Magnesium</keyword>
<comment type="function">
    <text evidence="7">Catalyzes the formation of phosphoribosylamine from phosphoribosylpyrophosphate (PRPP) and glutamine.</text>
</comment>
<dbReference type="Pfam" id="PF00156">
    <property type="entry name" value="Pribosyltran"/>
    <property type="match status" value="1"/>
</dbReference>